<accession>A0A8H3J5H0</accession>
<keyword evidence="4" id="KW-1185">Reference proteome</keyword>
<organism evidence="3 4">
    <name type="scientific">Imshaugia aleurites</name>
    <dbReference type="NCBI Taxonomy" id="172621"/>
    <lineage>
        <taxon>Eukaryota</taxon>
        <taxon>Fungi</taxon>
        <taxon>Dikarya</taxon>
        <taxon>Ascomycota</taxon>
        <taxon>Pezizomycotina</taxon>
        <taxon>Lecanoromycetes</taxon>
        <taxon>OSLEUM clade</taxon>
        <taxon>Lecanoromycetidae</taxon>
        <taxon>Lecanorales</taxon>
        <taxon>Lecanorineae</taxon>
        <taxon>Parmeliaceae</taxon>
        <taxon>Imshaugia</taxon>
    </lineage>
</organism>
<evidence type="ECO:0008006" key="5">
    <source>
        <dbReference type="Google" id="ProtNLM"/>
    </source>
</evidence>
<reference evidence="3" key="1">
    <citation type="submission" date="2021-03" db="EMBL/GenBank/DDBJ databases">
        <authorList>
            <person name="Tagirdzhanova G."/>
        </authorList>
    </citation>
    <scope>NUCLEOTIDE SEQUENCE</scope>
</reference>
<dbReference type="InterPro" id="IPR002347">
    <property type="entry name" value="SDR_fam"/>
</dbReference>
<dbReference type="AlphaFoldDB" id="A0A8H3J5H0"/>
<dbReference type="PRINTS" id="PR00081">
    <property type="entry name" value="GDHRDH"/>
</dbReference>
<dbReference type="SUPFAM" id="SSF51735">
    <property type="entry name" value="NAD(P)-binding Rossmann-fold domains"/>
    <property type="match status" value="1"/>
</dbReference>
<evidence type="ECO:0000313" key="4">
    <source>
        <dbReference type="Proteomes" id="UP000664534"/>
    </source>
</evidence>
<dbReference type="PANTHER" id="PTHR24320">
    <property type="entry name" value="RETINOL DEHYDROGENASE"/>
    <property type="match status" value="1"/>
</dbReference>
<dbReference type="PANTHER" id="PTHR24320:SF152">
    <property type="entry name" value="SHORT-CHAIN DEHYDROGENASE_REDUCTASE FAMILY PROTEIN"/>
    <property type="match status" value="1"/>
</dbReference>
<name>A0A8H3J5H0_9LECA</name>
<dbReference type="InterPro" id="IPR036291">
    <property type="entry name" value="NAD(P)-bd_dom_sf"/>
</dbReference>
<dbReference type="Gene3D" id="3.40.50.720">
    <property type="entry name" value="NAD(P)-binding Rossmann-like Domain"/>
    <property type="match status" value="1"/>
</dbReference>
<comment type="caution">
    <text evidence="3">The sequence shown here is derived from an EMBL/GenBank/DDBJ whole genome shotgun (WGS) entry which is preliminary data.</text>
</comment>
<sequence>MQVLVSLSESTNKEKSSVIPSTPILKPDEDETAYMRRELDFSRLDAIYDKLCWAGRPLNINPLHRQKMTQRDVLITQQADLHLSCYDCARGFLLSHAKLVNSEADHRIAVDLCLIPNVPWERWSLFAADIIRKIPDLSLAKRFWYGELRLTRLNKIYYLCYGSLRGYHFGYNHYRPFFESDFGSLLIVFIYVTVALTAMKVVLACSDINSSPALQHFFRDLILALIALHFGRLLPTLKSPPADLTGKVAIVTGGNSGIGLQIALELARKGSTVYLACRNVIKAEEAVSRITSQIPASKGRVQCLILDTSSLKSVHAFASDWEMLNTKIDLLFHNAGIGSTIAGQEYSTDGFPLIYVTNFLGSFLLTYLLETHLSSDARIIMTSSTAQYGSAFSPKFSLSSMKEDLEPGFHVPVTRSKPSEPASDLAAYIQTKAMQVAFVKLLQNHFDRKSAETGTQNRRLVFASSPGLTQTPIFAKGREQGFSENLIAWVSAIVAVDVSQGAATSVWLACTNDDAVVGEGMGGGYWDRMTRRVSSIDMMSKEMVERFWLRWEADAGVEWR</sequence>
<gene>
    <name evidence="3" type="ORF">IMSHALPRED_002422</name>
</gene>
<comment type="similarity">
    <text evidence="1">Belongs to the short-chain dehydrogenases/reductases (SDR) family.</text>
</comment>
<dbReference type="OrthoDB" id="542013at2759"/>
<protein>
    <recommendedName>
        <fullName evidence="5">NAD(P)-binding protein</fullName>
    </recommendedName>
</protein>
<dbReference type="Proteomes" id="UP000664534">
    <property type="component" value="Unassembled WGS sequence"/>
</dbReference>
<dbReference type="Pfam" id="PF20246">
    <property type="entry name" value="DUF6601"/>
    <property type="match status" value="2"/>
</dbReference>
<dbReference type="Pfam" id="PF00106">
    <property type="entry name" value="adh_short"/>
    <property type="match status" value="1"/>
</dbReference>
<dbReference type="EMBL" id="CAJPDT010000141">
    <property type="protein sequence ID" value="CAF9941098.1"/>
    <property type="molecule type" value="Genomic_DNA"/>
</dbReference>
<keyword evidence="2" id="KW-0560">Oxidoreductase</keyword>
<dbReference type="GO" id="GO:0016491">
    <property type="term" value="F:oxidoreductase activity"/>
    <property type="evidence" value="ECO:0007669"/>
    <property type="project" value="UniProtKB-KW"/>
</dbReference>
<proteinExistence type="inferred from homology"/>
<evidence type="ECO:0000256" key="1">
    <source>
        <dbReference type="ARBA" id="ARBA00006484"/>
    </source>
</evidence>
<evidence type="ECO:0000313" key="3">
    <source>
        <dbReference type="EMBL" id="CAF9941098.1"/>
    </source>
</evidence>
<evidence type="ECO:0000256" key="2">
    <source>
        <dbReference type="ARBA" id="ARBA00023002"/>
    </source>
</evidence>
<dbReference type="InterPro" id="IPR046536">
    <property type="entry name" value="DUF6601"/>
</dbReference>